<keyword evidence="2" id="KW-1185">Reference proteome</keyword>
<accession>A0A2T7BMJ2</accession>
<reference evidence="1 2" key="1">
    <citation type="submission" date="2018-04" db="EMBL/GenBank/DDBJ databases">
        <title>Chitinophaga fuyangensis sp. nov., isolated from soil in a chemical factory.</title>
        <authorList>
            <person name="Chen K."/>
        </authorList>
    </citation>
    <scope>NUCLEOTIDE SEQUENCE [LARGE SCALE GENOMIC DNA]</scope>
    <source>
        <strain evidence="1 2">LY-1</strain>
    </source>
</reference>
<evidence type="ECO:0000313" key="1">
    <source>
        <dbReference type="EMBL" id="PUZ28876.1"/>
    </source>
</evidence>
<evidence type="ECO:0000313" key="2">
    <source>
        <dbReference type="Proteomes" id="UP000244450"/>
    </source>
</evidence>
<gene>
    <name evidence="1" type="ORF">DCC81_05190</name>
</gene>
<protein>
    <submittedName>
        <fullName evidence="1">Uncharacterized protein</fullName>
    </submittedName>
</protein>
<organism evidence="1 2">
    <name type="scientific">Chitinophaga parva</name>
    <dbReference type="NCBI Taxonomy" id="2169414"/>
    <lineage>
        <taxon>Bacteria</taxon>
        <taxon>Pseudomonadati</taxon>
        <taxon>Bacteroidota</taxon>
        <taxon>Chitinophagia</taxon>
        <taxon>Chitinophagales</taxon>
        <taxon>Chitinophagaceae</taxon>
        <taxon>Chitinophaga</taxon>
    </lineage>
</organism>
<proteinExistence type="predicted"/>
<dbReference type="EMBL" id="QCYK01000001">
    <property type="protein sequence ID" value="PUZ28876.1"/>
    <property type="molecule type" value="Genomic_DNA"/>
</dbReference>
<sequence>MIFYSLVKSHSMHRALENGILHSRPRQKIIFFNDKNRPSTGLFLLKNPKMKKTLFLVVAIIIPAFTVAQKPSKEQYEADRKKMVAAQKELDSIKAAMSPEARKNFEDMMGKMGGTKAMQNAQQGMDYNARGNTGIMQRSTDPEIIPDKVAAFKIAAAPQSKAQLTAYLSPIFAEADKLIKPESKNAVKNLLNKGETTGKYAMVFWAHNELDKALYLLLNACITNSDDMVSLNNLGSLLTISGYAHKSLPILLYAQKLLPNSGTIANNTGQAWLSLGNVEKAKPFLTAAIAKDSANAEAYRSLALIAQQHGNSAACAGYLEKAIAHGGATAENINLLQQALPNADKSGMYLSIHNNFKQFYKDHSITKRFIVPEIPDSYEAAVATYADINKFFLDLDATINAAGKARKEFEKDGEKQMMENMNKRMAQVKQISENAGKPGAAKMVRDMKAGLTIPFTAHAAFMLNAIDNPQYSVSYISRMNKEIAGRLQRVTELKQSLKTDYDNKIAALVNEKSKLDDGEGKGAANIRTMQIDKELCQLKTERQNAWLKKSAEINNQYVRNMEDLMNQRLQEYLFWNTIALQPIQDPTAVNYAAYISYLNNLNSFRSLFPVYVDGGLSQPCGDYLKQDFKTKGKIQEWEREHCEVDFGFDAKVVAGKMNCEGFTIYADLKAGEFTYNRSIDPVTWETTGHSLSAKAGKDKEFEITKNLGGKIGASVETTIKFDGNMTPVDLTVQGAAGAGISGPYGGGASVDLGSVTVSVSGGFNAAGPGFTSFGSGFLK</sequence>
<dbReference type="Proteomes" id="UP000244450">
    <property type="component" value="Unassembled WGS sequence"/>
</dbReference>
<dbReference type="InterPro" id="IPR011990">
    <property type="entry name" value="TPR-like_helical_dom_sf"/>
</dbReference>
<dbReference type="SUPFAM" id="SSF48452">
    <property type="entry name" value="TPR-like"/>
    <property type="match status" value="1"/>
</dbReference>
<name>A0A2T7BMJ2_9BACT</name>
<comment type="caution">
    <text evidence="1">The sequence shown here is derived from an EMBL/GenBank/DDBJ whole genome shotgun (WGS) entry which is preliminary data.</text>
</comment>
<dbReference type="AlphaFoldDB" id="A0A2T7BMJ2"/>
<dbReference type="Gene3D" id="1.25.40.10">
    <property type="entry name" value="Tetratricopeptide repeat domain"/>
    <property type="match status" value="1"/>
</dbReference>